<dbReference type="SUPFAM" id="SSF57652">
    <property type="entry name" value="HIPIP (high potential iron protein)"/>
    <property type="match status" value="1"/>
</dbReference>
<protein>
    <recommendedName>
        <fullName evidence="7">High-potential iron-sulfur protein</fullName>
        <shortName evidence="7">HiPIP</shortName>
    </recommendedName>
</protein>
<evidence type="ECO:0000256" key="3">
    <source>
        <dbReference type="ARBA" id="ARBA00022723"/>
    </source>
</evidence>
<evidence type="ECO:0000256" key="7">
    <source>
        <dbReference type="RuleBase" id="RU000620"/>
    </source>
</evidence>
<dbReference type="GO" id="GO:0009055">
    <property type="term" value="F:electron transfer activity"/>
    <property type="evidence" value="ECO:0007669"/>
    <property type="project" value="InterPro"/>
</dbReference>
<dbReference type="GO" id="GO:0019646">
    <property type="term" value="P:aerobic electron transport chain"/>
    <property type="evidence" value="ECO:0007669"/>
    <property type="project" value="InterPro"/>
</dbReference>
<organism evidence="9 10">
    <name type="scientific">Candidatus Propionivibrio dominans</name>
    <dbReference type="NCBI Taxonomy" id="2954373"/>
    <lineage>
        <taxon>Bacteria</taxon>
        <taxon>Pseudomonadati</taxon>
        <taxon>Pseudomonadota</taxon>
        <taxon>Betaproteobacteria</taxon>
        <taxon>Rhodocyclales</taxon>
        <taxon>Rhodocyclaceae</taxon>
        <taxon>Propionivibrio</taxon>
    </lineage>
</organism>
<dbReference type="Proteomes" id="UP000886602">
    <property type="component" value="Unassembled WGS sequence"/>
</dbReference>
<keyword evidence="3 7" id="KW-0479">Metal-binding</keyword>
<name>A0A9D7IGT1_9RHOO</name>
<sequence length="102" mass="11065">MTTRRDFLHALPAAALTLTLARVASAKATRLEEYEPVAVSLGYKHEASEAHGKNFTAYAAGQNCANCRFYQGRPADPWGGCGALDGKLVNPRGWCVAWVKKI</sequence>
<evidence type="ECO:0000256" key="2">
    <source>
        <dbReference type="ARBA" id="ARBA00022485"/>
    </source>
</evidence>
<evidence type="ECO:0000259" key="8">
    <source>
        <dbReference type="PROSITE" id="PS51373"/>
    </source>
</evidence>
<dbReference type="InterPro" id="IPR000170">
    <property type="entry name" value="High_potential_FeS_prot"/>
</dbReference>
<dbReference type="PROSITE" id="PS51318">
    <property type="entry name" value="TAT"/>
    <property type="match status" value="1"/>
</dbReference>
<keyword evidence="6 7" id="KW-0411">Iron-sulfur</keyword>
<proteinExistence type="inferred from homology"/>
<dbReference type="GO" id="GO:0046872">
    <property type="term" value="F:metal ion binding"/>
    <property type="evidence" value="ECO:0007669"/>
    <property type="project" value="UniProtKB-KW"/>
</dbReference>
<comment type="caution">
    <text evidence="9">The sequence shown here is derived from an EMBL/GenBank/DDBJ whole genome shotgun (WGS) entry which is preliminary data.</text>
</comment>
<dbReference type="Pfam" id="PF01355">
    <property type="entry name" value="HIPIP"/>
    <property type="match status" value="1"/>
</dbReference>
<gene>
    <name evidence="9" type="ORF">IPJ48_03675</name>
</gene>
<dbReference type="Gene3D" id="4.10.490.10">
    <property type="entry name" value="High potential iron-sulphur protein"/>
    <property type="match status" value="1"/>
</dbReference>
<evidence type="ECO:0000256" key="4">
    <source>
        <dbReference type="ARBA" id="ARBA00022982"/>
    </source>
</evidence>
<evidence type="ECO:0000313" key="9">
    <source>
        <dbReference type="EMBL" id="MBK7422254.1"/>
    </source>
</evidence>
<keyword evidence="2 7" id="KW-0004">4Fe-4S</keyword>
<reference evidence="9" key="1">
    <citation type="submission" date="2020-10" db="EMBL/GenBank/DDBJ databases">
        <title>Connecting structure to function with the recovery of over 1000 high-quality activated sludge metagenome-assembled genomes encoding full-length rRNA genes using long-read sequencing.</title>
        <authorList>
            <person name="Singleton C.M."/>
            <person name="Petriglieri F."/>
            <person name="Kristensen J.M."/>
            <person name="Kirkegaard R.H."/>
            <person name="Michaelsen T.Y."/>
            <person name="Andersen M.H."/>
            <person name="Karst S.M."/>
            <person name="Dueholm M.S."/>
            <person name="Nielsen P.H."/>
            <person name="Albertsen M."/>
        </authorList>
    </citation>
    <scope>NUCLEOTIDE SEQUENCE</scope>
    <source>
        <strain evidence="9">EsbW_18-Q3-R4-48_MAXAC.044</strain>
    </source>
</reference>
<accession>A0A9D7IGT1</accession>
<dbReference type="PROSITE" id="PS51373">
    <property type="entry name" value="HIPIP"/>
    <property type="match status" value="1"/>
</dbReference>
<keyword evidence="1 7" id="KW-0813">Transport</keyword>
<dbReference type="GO" id="GO:0051539">
    <property type="term" value="F:4 iron, 4 sulfur cluster binding"/>
    <property type="evidence" value="ECO:0007669"/>
    <property type="project" value="UniProtKB-KW"/>
</dbReference>
<comment type="similarity">
    <text evidence="7">Belongs to the high-potential iron-sulfur protein (HiPIP) family.</text>
</comment>
<keyword evidence="4 7" id="KW-0249">Electron transport</keyword>
<evidence type="ECO:0000256" key="6">
    <source>
        <dbReference type="ARBA" id="ARBA00023014"/>
    </source>
</evidence>
<keyword evidence="5 7" id="KW-0408">Iron</keyword>
<feature type="domain" description="High potential iron-sulfur proteins family profile" evidence="8">
    <location>
        <begin position="25"/>
        <end position="102"/>
    </location>
</feature>
<evidence type="ECO:0000313" key="10">
    <source>
        <dbReference type="Proteomes" id="UP000886602"/>
    </source>
</evidence>
<dbReference type="InterPro" id="IPR036369">
    <property type="entry name" value="HIPIP_sf"/>
</dbReference>
<dbReference type="AlphaFoldDB" id="A0A9D7IGT1"/>
<evidence type="ECO:0000256" key="1">
    <source>
        <dbReference type="ARBA" id="ARBA00022448"/>
    </source>
</evidence>
<dbReference type="InterPro" id="IPR006311">
    <property type="entry name" value="TAT_signal"/>
</dbReference>
<evidence type="ECO:0000256" key="5">
    <source>
        <dbReference type="ARBA" id="ARBA00023004"/>
    </source>
</evidence>
<comment type="subunit">
    <text evidence="7">Homodimer.</text>
</comment>
<comment type="function">
    <text evidence="7">Specific class of high-redox-potential 4Fe-4S ferredoxins. Functions in anaerobic electron transport in most purple and in some other photosynthetic bacteria and in at least one genus (Paracoccus) of halophilic, denitrifying bacteria.</text>
</comment>
<dbReference type="EMBL" id="JADJNC010000005">
    <property type="protein sequence ID" value="MBK7422254.1"/>
    <property type="molecule type" value="Genomic_DNA"/>
</dbReference>